<dbReference type="Gene3D" id="3.40.190.290">
    <property type="match status" value="1"/>
</dbReference>
<dbReference type="PANTHER" id="PTHR30419">
    <property type="entry name" value="HTH-TYPE TRANSCRIPTIONAL REGULATOR YBHD"/>
    <property type="match status" value="1"/>
</dbReference>
<dbReference type="CDD" id="cd05466">
    <property type="entry name" value="PBP2_LTTR_substrate"/>
    <property type="match status" value="1"/>
</dbReference>
<evidence type="ECO:0000256" key="3">
    <source>
        <dbReference type="ARBA" id="ARBA00023125"/>
    </source>
</evidence>
<dbReference type="InterPro" id="IPR050950">
    <property type="entry name" value="HTH-type_LysR_regulators"/>
</dbReference>
<dbReference type="Gene3D" id="1.10.10.10">
    <property type="entry name" value="Winged helix-like DNA-binding domain superfamily/Winged helix DNA-binding domain"/>
    <property type="match status" value="1"/>
</dbReference>
<comment type="caution">
    <text evidence="6">The sequence shown here is derived from an EMBL/GenBank/DDBJ whole genome shotgun (WGS) entry which is preliminary data.</text>
</comment>
<evidence type="ECO:0000256" key="1">
    <source>
        <dbReference type="ARBA" id="ARBA00009437"/>
    </source>
</evidence>
<dbReference type="Pfam" id="PF00126">
    <property type="entry name" value="HTH_1"/>
    <property type="match status" value="1"/>
</dbReference>
<evidence type="ECO:0000313" key="6">
    <source>
        <dbReference type="EMBL" id="NBD26996.1"/>
    </source>
</evidence>
<dbReference type="InterPro" id="IPR000847">
    <property type="entry name" value="LysR_HTH_N"/>
</dbReference>
<dbReference type="EMBL" id="JAAAMV010000024">
    <property type="protein sequence ID" value="NBD26996.1"/>
    <property type="molecule type" value="Genomic_DNA"/>
</dbReference>
<dbReference type="Pfam" id="PF03466">
    <property type="entry name" value="LysR_substrate"/>
    <property type="match status" value="1"/>
</dbReference>
<dbReference type="InterPro" id="IPR005119">
    <property type="entry name" value="LysR_subst-bd"/>
</dbReference>
<dbReference type="RefSeq" id="WP_161746003.1">
    <property type="nucleotide sequence ID" value="NZ_JAAAMV010000024.1"/>
</dbReference>
<keyword evidence="2" id="KW-0805">Transcription regulation</keyword>
<dbReference type="SUPFAM" id="SSF46785">
    <property type="entry name" value="Winged helix' DNA-binding domain"/>
    <property type="match status" value="1"/>
</dbReference>
<comment type="similarity">
    <text evidence="1">Belongs to the LysR transcriptional regulatory family.</text>
</comment>
<dbReference type="InterPro" id="IPR036388">
    <property type="entry name" value="WH-like_DNA-bd_sf"/>
</dbReference>
<keyword evidence="4" id="KW-0804">Transcription</keyword>
<dbReference type="SUPFAM" id="SSF53850">
    <property type="entry name" value="Periplasmic binding protein-like II"/>
    <property type="match status" value="1"/>
</dbReference>
<accession>A0ABW9XXM2</accession>
<reference evidence="6 7" key="1">
    <citation type="submission" date="2020-01" db="EMBL/GenBank/DDBJ databases">
        <title>Paenibacillus soybeanensis sp. nov. isolated from the nodules of soybean (Glycine max(L.) Merr).</title>
        <authorList>
            <person name="Wang H."/>
        </authorList>
    </citation>
    <scope>NUCLEOTIDE SEQUENCE [LARGE SCALE GENOMIC DNA]</scope>
    <source>
        <strain evidence="6 7">T1</strain>
    </source>
</reference>
<dbReference type="PANTHER" id="PTHR30419:SF8">
    <property type="entry name" value="NITROGEN ASSIMILATION TRANSCRIPTIONAL ACTIVATOR-RELATED"/>
    <property type="match status" value="1"/>
</dbReference>
<keyword evidence="7" id="KW-1185">Reference proteome</keyword>
<name>A0ABW9XXM2_9BACL</name>
<evidence type="ECO:0000313" key="7">
    <source>
        <dbReference type="Proteomes" id="UP000665561"/>
    </source>
</evidence>
<keyword evidence="3" id="KW-0238">DNA-binding</keyword>
<dbReference type="CDD" id="cd00090">
    <property type="entry name" value="HTH_ARSR"/>
    <property type="match status" value="1"/>
</dbReference>
<proteinExistence type="inferred from homology"/>
<dbReference type="Proteomes" id="UP000665561">
    <property type="component" value="Unassembled WGS sequence"/>
</dbReference>
<dbReference type="PROSITE" id="PS50931">
    <property type="entry name" value="HTH_LYSR"/>
    <property type="match status" value="1"/>
</dbReference>
<evidence type="ECO:0000259" key="5">
    <source>
        <dbReference type="PROSITE" id="PS50931"/>
    </source>
</evidence>
<organism evidence="6 7">
    <name type="scientific">Paenibacillus glycinis</name>
    <dbReference type="NCBI Taxonomy" id="2697035"/>
    <lineage>
        <taxon>Bacteria</taxon>
        <taxon>Bacillati</taxon>
        <taxon>Bacillota</taxon>
        <taxon>Bacilli</taxon>
        <taxon>Bacillales</taxon>
        <taxon>Paenibacillaceae</taxon>
        <taxon>Paenibacillus</taxon>
    </lineage>
</organism>
<gene>
    <name evidence="6" type="ORF">GT019_24250</name>
</gene>
<sequence length="299" mass="33225">MSILRLQILVLLDELKKVTAVAEEIGVRQPTVSFHMKKLEEEWGVPLFEIKTGKVLLTEPGRMLLRYAAEINKLYKEAEARFQSYREHGKNGFFIGSTDAASSLLFGQDWHAEAADVSHMRIQLITGHQDALLEQLHVGAIDLMVGGSFSGKGTAVPHFQYEELAEEPLLLFMGEKHPLAGNAVLPPYKLANHRFVELADKALQEALRGWEQHEKVTLASDWSTDRVDMVLDAAAANGILAVLPAAAAARANERVHHVPMPGYPVSVKLTAAWRSDYWNQSLMQRVVSLLGRRASMTTP</sequence>
<evidence type="ECO:0000256" key="2">
    <source>
        <dbReference type="ARBA" id="ARBA00023015"/>
    </source>
</evidence>
<feature type="domain" description="HTH lysR-type" evidence="5">
    <location>
        <begin position="1"/>
        <end position="58"/>
    </location>
</feature>
<protein>
    <submittedName>
        <fullName evidence="6">LysR family transcriptional regulator</fullName>
    </submittedName>
</protein>
<evidence type="ECO:0000256" key="4">
    <source>
        <dbReference type="ARBA" id="ARBA00023163"/>
    </source>
</evidence>
<dbReference type="InterPro" id="IPR036390">
    <property type="entry name" value="WH_DNA-bd_sf"/>
</dbReference>
<dbReference type="InterPro" id="IPR011991">
    <property type="entry name" value="ArsR-like_HTH"/>
</dbReference>